<proteinExistence type="inferred from homology"/>
<evidence type="ECO:0000313" key="4">
    <source>
        <dbReference type="Proteomes" id="UP001604336"/>
    </source>
</evidence>
<name>A0ABD1RRR5_9LAMI</name>
<evidence type="ECO:0000256" key="1">
    <source>
        <dbReference type="ARBA" id="ARBA00006643"/>
    </source>
</evidence>
<gene>
    <name evidence="3" type="ORF">Adt_26666</name>
</gene>
<protein>
    <submittedName>
        <fullName evidence="3">Pentatricopeptide repeat-containing protein</fullName>
    </submittedName>
</protein>
<evidence type="ECO:0000259" key="2">
    <source>
        <dbReference type="Pfam" id="PF14432"/>
    </source>
</evidence>
<comment type="caution">
    <text evidence="3">The sequence shown here is derived from an EMBL/GenBank/DDBJ whole genome shotgun (WGS) entry which is preliminary data.</text>
</comment>
<reference evidence="4" key="1">
    <citation type="submission" date="2024-07" db="EMBL/GenBank/DDBJ databases">
        <title>Two chromosome-level genome assemblies of Korean endemic species Abeliophyllum distichum and Forsythia ovata (Oleaceae).</title>
        <authorList>
            <person name="Jang H."/>
        </authorList>
    </citation>
    <scope>NUCLEOTIDE SEQUENCE [LARGE SCALE GENOMIC DNA]</scope>
</reference>
<accession>A0ABD1RRR5</accession>
<sequence length="123" mass="14704">MSLLLEEGLILKLKRYMLKLKKCWISFRAVGYLLDTDRVLYDVGEEERENPLYYHSEKLATTFGLLKMKPGEIIRITKNLRICKDCHQAGKLISKVYYREIVVRDRNRFHHFRGGKCSCKNYW</sequence>
<dbReference type="InterPro" id="IPR032867">
    <property type="entry name" value="DYW_dom"/>
</dbReference>
<feature type="domain" description="DYW" evidence="2">
    <location>
        <begin position="31"/>
        <end position="123"/>
    </location>
</feature>
<evidence type="ECO:0000313" key="3">
    <source>
        <dbReference type="EMBL" id="KAL2491038.1"/>
    </source>
</evidence>
<comment type="similarity">
    <text evidence="1">Belongs to the PPR family. PCMP-H subfamily.</text>
</comment>
<keyword evidence="4" id="KW-1185">Reference proteome</keyword>
<organism evidence="3 4">
    <name type="scientific">Abeliophyllum distichum</name>
    <dbReference type="NCBI Taxonomy" id="126358"/>
    <lineage>
        <taxon>Eukaryota</taxon>
        <taxon>Viridiplantae</taxon>
        <taxon>Streptophyta</taxon>
        <taxon>Embryophyta</taxon>
        <taxon>Tracheophyta</taxon>
        <taxon>Spermatophyta</taxon>
        <taxon>Magnoliopsida</taxon>
        <taxon>eudicotyledons</taxon>
        <taxon>Gunneridae</taxon>
        <taxon>Pentapetalae</taxon>
        <taxon>asterids</taxon>
        <taxon>lamiids</taxon>
        <taxon>Lamiales</taxon>
        <taxon>Oleaceae</taxon>
        <taxon>Forsythieae</taxon>
        <taxon>Abeliophyllum</taxon>
    </lineage>
</organism>
<dbReference type="AlphaFoldDB" id="A0ABD1RRR5"/>
<dbReference type="Proteomes" id="UP001604336">
    <property type="component" value="Unassembled WGS sequence"/>
</dbReference>
<dbReference type="Pfam" id="PF14432">
    <property type="entry name" value="DYW_deaminase"/>
    <property type="match status" value="1"/>
</dbReference>
<dbReference type="EMBL" id="JBFOLK010000008">
    <property type="protein sequence ID" value="KAL2491038.1"/>
    <property type="molecule type" value="Genomic_DNA"/>
</dbReference>